<dbReference type="GeneID" id="20318860"/>
<protein>
    <submittedName>
        <fullName evidence="1">Uncharacterized protein</fullName>
    </submittedName>
</protein>
<evidence type="ECO:0000313" key="1">
    <source>
        <dbReference type="EMBL" id="KER28545.1"/>
    </source>
</evidence>
<organism evidence="1 2">
    <name type="scientific">Opisthorchis viverrini</name>
    <name type="common">Southeast Asian liver fluke</name>
    <dbReference type="NCBI Taxonomy" id="6198"/>
    <lineage>
        <taxon>Eukaryota</taxon>
        <taxon>Metazoa</taxon>
        <taxon>Spiralia</taxon>
        <taxon>Lophotrochozoa</taxon>
        <taxon>Platyhelminthes</taxon>
        <taxon>Trematoda</taxon>
        <taxon>Digenea</taxon>
        <taxon>Opisthorchiida</taxon>
        <taxon>Opisthorchiata</taxon>
        <taxon>Opisthorchiidae</taxon>
        <taxon>Opisthorchis</taxon>
    </lineage>
</organism>
<dbReference type="KEGG" id="ovi:T265_04678"/>
<evidence type="ECO:0000313" key="2">
    <source>
        <dbReference type="Proteomes" id="UP000054324"/>
    </source>
</evidence>
<keyword evidence="2" id="KW-1185">Reference proteome</keyword>
<dbReference type="AlphaFoldDB" id="A0A074ZYY9"/>
<reference evidence="1 2" key="1">
    <citation type="submission" date="2013-11" db="EMBL/GenBank/DDBJ databases">
        <title>Opisthorchis viverrini - life in the bile duct.</title>
        <authorList>
            <person name="Young N.D."/>
            <person name="Nagarajan N."/>
            <person name="Lin S.J."/>
            <person name="Korhonen P.K."/>
            <person name="Jex A.R."/>
            <person name="Hall R.S."/>
            <person name="Safavi-Hemami H."/>
            <person name="Kaewkong W."/>
            <person name="Bertrand D."/>
            <person name="Gao S."/>
            <person name="Seet Q."/>
            <person name="Wongkham S."/>
            <person name="Teh B.T."/>
            <person name="Wongkham C."/>
            <person name="Intapan P.M."/>
            <person name="Maleewong W."/>
            <person name="Yang X."/>
            <person name="Hu M."/>
            <person name="Wang Z."/>
            <person name="Hofmann A."/>
            <person name="Sternberg P.W."/>
            <person name="Tan P."/>
            <person name="Wang J."/>
            <person name="Gasser R.B."/>
        </authorList>
    </citation>
    <scope>NUCLEOTIDE SEQUENCE [LARGE SCALE GENOMIC DNA]</scope>
</reference>
<name>A0A074ZYY9_OPIVI</name>
<gene>
    <name evidence="1" type="ORF">T265_04678</name>
</gene>
<dbReference type="EMBL" id="KL596697">
    <property type="protein sequence ID" value="KER28545.1"/>
    <property type="molecule type" value="Genomic_DNA"/>
</dbReference>
<dbReference type="RefSeq" id="XP_009167733.1">
    <property type="nucleotide sequence ID" value="XM_009169469.1"/>
</dbReference>
<accession>A0A074ZYY9</accession>
<sequence>MTVGWPLKTWSRTTFSSNAQLKVTCCFKHLGASPSKIMTYPWETRFTGALKPRHTRMQYGSPNSVSRWVDRTARQAFQGLTNLWGSGSFDEPRGATSIVIKCLDNHEEESRAKKEVIP</sequence>
<dbReference type="CTD" id="20318860"/>
<proteinExistence type="predicted"/>
<dbReference type="Proteomes" id="UP000054324">
    <property type="component" value="Unassembled WGS sequence"/>
</dbReference>